<organism evidence="6 7">
    <name type="scientific">Wenyingzhuangia fucanilytica</name>
    <dbReference type="NCBI Taxonomy" id="1790137"/>
    <lineage>
        <taxon>Bacteria</taxon>
        <taxon>Pseudomonadati</taxon>
        <taxon>Bacteroidota</taxon>
        <taxon>Flavobacteriia</taxon>
        <taxon>Flavobacteriales</taxon>
        <taxon>Flavobacteriaceae</taxon>
        <taxon>Wenyingzhuangia</taxon>
    </lineage>
</organism>
<dbReference type="InterPro" id="IPR011545">
    <property type="entry name" value="DEAD/DEAH_box_helicase_dom"/>
</dbReference>
<dbReference type="Proteomes" id="UP000092967">
    <property type="component" value="Chromosome"/>
</dbReference>
<gene>
    <name evidence="6" type="ORF">AXE80_06710</name>
</gene>
<dbReference type="OrthoDB" id="1118340at2"/>
<dbReference type="STRING" id="1790137.AXE80_06710"/>
<keyword evidence="4" id="KW-0067">ATP-binding</keyword>
<evidence type="ECO:0000313" key="7">
    <source>
        <dbReference type="Proteomes" id="UP000092967"/>
    </source>
</evidence>
<sequence>MPFKKLHPSIKEVLKQKEIVIPTDFQKSSIPVIKSGKNVFCNASNNQGKTTTLIMTIMHKLKCEEVGNIPRALVLVENNDKALDLYNTFTTFTKYTPLRVYVANEKEHVDLLKSEIFEGVDILIATPQIVSKLLLLYGVNLSELKLLSIDDAEFLSQTNAYNAVLSITQSISKCQYVLYSNKLNPNLKRLESYFMEHATHVNV</sequence>
<dbReference type="SUPFAM" id="SSF52540">
    <property type="entry name" value="P-loop containing nucleoside triphosphate hydrolases"/>
    <property type="match status" value="1"/>
</dbReference>
<accession>A0A1B1Y5G5</accession>
<dbReference type="GO" id="GO:0003676">
    <property type="term" value="F:nucleic acid binding"/>
    <property type="evidence" value="ECO:0007669"/>
    <property type="project" value="InterPro"/>
</dbReference>
<keyword evidence="2" id="KW-0378">Hydrolase</keyword>
<evidence type="ECO:0000256" key="3">
    <source>
        <dbReference type="ARBA" id="ARBA00022806"/>
    </source>
</evidence>
<dbReference type="PANTHER" id="PTHR47960">
    <property type="entry name" value="DEAD-BOX ATP-DEPENDENT RNA HELICASE 50"/>
    <property type="match status" value="1"/>
</dbReference>
<reference evidence="6 7" key="1">
    <citation type="submission" date="2016-02" db="EMBL/GenBank/DDBJ databases">
        <authorList>
            <person name="Wen L."/>
            <person name="He K."/>
            <person name="Yang H."/>
        </authorList>
    </citation>
    <scope>NUCLEOTIDE SEQUENCE [LARGE SCALE GENOMIC DNA]</scope>
    <source>
        <strain evidence="6 7">CZ1127</strain>
    </source>
</reference>
<dbReference type="InterPro" id="IPR027417">
    <property type="entry name" value="P-loop_NTPase"/>
</dbReference>
<keyword evidence="7" id="KW-1185">Reference proteome</keyword>
<dbReference type="KEGG" id="wfu:AXE80_06710"/>
<protein>
    <submittedName>
        <fullName evidence="6">DEAD/DEAH box helicase</fullName>
    </submittedName>
</protein>
<evidence type="ECO:0000259" key="5">
    <source>
        <dbReference type="PROSITE" id="PS51192"/>
    </source>
</evidence>
<evidence type="ECO:0000313" key="6">
    <source>
        <dbReference type="EMBL" id="ANW95989.1"/>
    </source>
</evidence>
<dbReference type="InterPro" id="IPR014001">
    <property type="entry name" value="Helicase_ATP-bd"/>
</dbReference>
<dbReference type="AlphaFoldDB" id="A0A1B1Y5G5"/>
<evidence type="ECO:0000256" key="1">
    <source>
        <dbReference type="ARBA" id="ARBA00022741"/>
    </source>
</evidence>
<keyword evidence="1" id="KW-0547">Nucleotide-binding</keyword>
<name>A0A1B1Y5G5_9FLAO</name>
<dbReference type="PROSITE" id="PS51192">
    <property type="entry name" value="HELICASE_ATP_BIND_1"/>
    <property type="match status" value="1"/>
</dbReference>
<evidence type="ECO:0000256" key="4">
    <source>
        <dbReference type="ARBA" id="ARBA00022840"/>
    </source>
</evidence>
<dbReference type="GO" id="GO:0005524">
    <property type="term" value="F:ATP binding"/>
    <property type="evidence" value="ECO:0007669"/>
    <property type="project" value="UniProtKB-KW"/>
</dbReference>
<dbReference type="Pfam" id="PF00270">
    <property type="entry name" value="DEAD"/>
    <property type="match status" value="1"/>
</dbReference>
<dbReference type="Gene3D" id="3.40.50.300">
    <property type="entry name" value="P-loop containing nucleotide triphosphate hydrolases"/>
    <property type="match status" value="1"/>
</dbReference>
<dbReference type="EMBL" id="CP014224">
    <property type="protein sequence ID" value="ANW95989.1"/>
    <property type="molecule type" value="Genomic_DNA"/>
</dbReference>
<evidence type="ECO:0000256" key="2">
    <source>
        <dbReference type="ARBA" id="ARBA00022801"/>
    </source>
</evidence>
<dbReference type="RefSeq" id="WP_068825650.1">
    <property type="nucleotide sequence ID" value="NZ_CP014224.1"/>
</dbReference>
<keyword evidence="3 6" id="KW-0347">Helicase</keyword>
<proteinExistence type="predicted"/>
<feature type="domain" description="Helicase ATP-binding" evidence="5">
    <location>
        <begin position="30"/>
        <end position="187"/>
    </location>
</feature>
<dbReference type="GO" id="GO:0016787">
    <property type="term" value="F:hydrolase activity"/>
    <property type="evidence" value="ECO:0007669"/>
    <property type="project" value="UniProtKB-KW"/>
</dbReference>
<dbReference type="SMART" id="SM00487">
    <property type="entry name" value="DEXDc"/>
    <property type="match status" value="1"/>
</dbReference>
<dbReference type="GO" id="GO:0004386">
    <property type="term" value="F:helicase activity"/>
    <property type="evidence" value="ECO:0007669"/>
    <property type="project" value="UniProtKB-KW"/>
</dbReference>